<organism evidence="2 3">
    <name type="scientific">Sporobacter termitidis DSM 10068</name>
    <dbReference type="NCBI Taxonomy" id="1123282"/>
    <lineage>
        <taxon>Bacteria</taxon>
        <taxon>Bacillati</taxon>
        <taxon>Bacillota</taxon>
        <taxon>Clostridia</taxon>
        <taxon>Eubacteriales</taxon>
        <taxon>Oscillospiraceae</taxon>
        <taxon>Sporobacter</taxon>
    </lineage>
</organism>
<sequence>MFIRQAAPSELKDIMDIYDRARDYMRTSGNMAQWVNGYPGEGLVLEDIRNGFSHICMDGGRIAAVFSLVTGEDPTYKEIYDGRWLNENPYGTVHRIAVAIHQKGVAAFCLDWCLQKCGNVRVDTHEDNLPMRGLLTKCGFTYCGVIYLPDGSPRFAYQKTEG</sequence>
<dbReference type="Gene3D" id="3.40.630.30">
    <property type="match status" value="1"/>
</dbReference>
<dbReference type="GO" id="GO:0016747">
    <property type="term" value="F:acyltransferase activity, transferring groups other than amino-acyl groups"/>
    <property type="evidence" value="ECO:0007669"/>
    <property type="project" value="InterPro"/>
</dbReference>
<dbReference type="RefSeq" id="WP_242941110.1">
    <property type="nucleotide sequence ID" value="NZ_FQXV01000001.1"/>
</dbReference>
<name>A0A1M5TXP4_9FIRM</name>
<evidence type="ECO:0000313" key="2">
    <source>
        <dbReference type="EMBL" id="SHH55458.1"/>
    </source>
</evidence>
<proteinExistence type="predicted"/>
<dbReference type="InterPro" id="IPR016181">
    <property type="entry name" value="Acyl_CoA_acyltransferase"/>
</dbReference>
<evidence type="ECO:0000259" key="1">
    <source>
        <dbReference type="PROSITE" id="PS51186"/>
    </source>
</evidence>
<reference evidence="2 3" key="1">
    <citation type="submission" date="2016-11" db="EMBL/GenBank/DDBJ databases">
        <authorList>
            <person name="Jaros S."/>
            <person name="Januszkiewicz K."/>
            <person name="Wedrychowicz H."/>
        </authorList>
    </citation>
    <scope>NUCLEOTIDE SEQUENCE [LARGE SCALE GENOMIC DNA]</scope>
    <source>
        <strain evidence="2 3">DSM 10068</strain>
    </source>
</reference>
<protein>
    <recommendedName>
        <fullName evidence="1">N-acetyltransferase domain-containing protein</fullName>
    </recommendedName>
</protein>
<dbReference type="EMBL" id="FQXV01000001">
    <property type="protein sequence ID" value="SHH55458.1"/>
    <property type="molecule type" value="Genomic_DNA"/>
</dbReference>
<feature type="domain" description="N-acetyltransferase" evidence="1">
    <location>
        <begin position="1"/>
        <end position="162"/>
    </location>
</feature>
<keyword evidence="3" id="KW-1185">Reference proteome</keyword>
<dbReference type="InterPro" id="IPR000182">
    <property type="entry name" value="GNAT_dom"/>
</dbReference>
<dbReference type="Proteomes" id="UP000183995">
    <property type="component" value="Unassembled WGS sequence"/>
</dbReference>
<gene>
    <name evidence="2" type="ORF">SAMN02745823_00272</name>
</gene>
<dbReference type="AlphaFoldDB" id="A0A1M5TXP4"/>
<dbReference type="STRING" id="1123282.SAMN02745823_00272"/>
<dbReference type="PROSITE" id="PS51186">
    <property type="entry name" value="GNAT"/>
    <property type="match status" value="1"/>
</dbReference>
<evidence type="ECO:0000313" key="3">
    <source>
        <dbReference type="Proteomes" id="UP000183995"/>
    </source>
</evidence>
<accession>A0A1M5TXP4</accession>
<dbReference type="SUPFAM" id="SSF55729">
    <property type="entry name" value="Acyl-CoA N-acyltransferases (Nat)"/>
    <property type="match status" value="1"/>
</dbReference>